<feature type="domain" description="Integrase catalytic" evidence="2">
    <location>
        <begin position="190"/>
        <end position="349"/>
    </location>
</feature>
<dbReference type="GO" id="GO:0015074">
    <property type="term" value="P:DNA integration"/>
    <property type="evidence" value="ECO:0007669"/>
    <property type="project" value="InterPro"/>
</dbReference>
<dbReference type="PROSITE" id="PS50994">
    <property type="entry name" value="INTEGRASE"/>
    <property type="match status" value="1"/>
</dbReference>
<dbReference type="InterPro" id="IPR012337">
    <property type="entry name" value="RNaseH-like_sf"/>
</dbReference>
<evidence type="ECO:0000313" key="4">
    <source>
        <dbReference type="Proteomes" id="UP000195611"/>
    </source>
</evidence>
<dbReference type="PANTHER" id="PTHR10948:SF23">
    <property type="entry name" value="TRANSPOSASE INSI FOR INSERTION SEQUENCE ELEMENT IS30A-RELATED"/>
    <property type="match status" value="1"/>
</dbReference>
<accession>A0A1R4K7K7</accession>
<sequence>MSTGNYNTNQTRSFTHLDFKERQLIEKWLNEDVNKAEIGRRLGRNRSTIHREINRGKVEQIKQINGYNKKVTVYYSDSGQSIYENRRLKCVRKKIVSFSSAFFSALEDAFTKGLFKGKQRLYNIKTFIALYRKKHPVESIPTFKTIYSYIRQGLLSIKPHDLPVMYRLKPRKNHHSNPKGKNKRILGTSITDRPQDVLSRETFGHWEADLVKGKKTKNEPAIITLVERKTRYAITKKISDYKSLTVKDAFEEILAINPALFTSITFDNGSEFSLMSELNTDVYFCHAYASWERGSNENFNKLLREFIPKGKSIHLFSEMDIEQAAQAINRRIREVIGLRSSEEYFQQCSI</sequence>
<gene>
    <name evidence="3" type="ORF">FM115_08465</name>
</gene>
<dbReference type="Proteomes" id="UP000195611">
    <property type="component" value="Unassembled WGS sequence"/>
</dbReference>
<dbReference type="Pfam" id="PF13936">
    <property type="entry name" value="HTH_38"/>
    <property type="match status" value="1"/>
</dbReference>
<organism evidence="3 4">
    <name type="scientific">Marinilactibacillus psychrotolerans 42ea</name>
    <dbReference type="NCBI Taxonomy" id="1255609"/>
    <lineage>
        <taxon>Bacteria</taxon>
        <taxon>Bacillati</taxon>
        <taxon>Bacillota</taxon>
        <taxon>Bacilli</taxon>
        <taxon>Lactobacillales</taxon>
        <taxon>Carnobacteriaceae</taxon>
        <taxon>Marinilactibacillus</taxon>
    </lineage>
</organism>
<dbReference type="GO" id="GO:0006310">
    <property type="term" value="P:DNA recombination"/>
    <property type="evidence" value="ECO:0007669"/>
    <property type="project" value="UniProtKB-KW"/>
</dbReference>
<dbReference type="EMBL" id="FUKW01000119">
    <property type="protein sequence ID" value="SJN40310.1"/>
    <property type="molecule type" value="Genomic_DNA"/>
</dbReference>
<dbReference type="GO" id="GO:0032196">
    <property type="term" value="P:transposition"/>
    <property type="evidence" value="ECO:0007669"/>
    <property type="project" value="TreeGrafter"/>
</dbReference>
<dbReference type="InterPro" id="IPR025246">
    <property type="entry name" value="IS30-like_HTH"/>
</dbReference>
<dbReference type="InterPro" id="IPR053392">
    <property type="entry name" value="Transposase_IS30-like"/>
</dbReference>
<dbReference type="GO" id="GO:0005829">
    <property type="term" value="C:cytosol"/>
    <property type="evidence" value="ECO:0007669"/>
    <property type="project" value="TreeGrafter"/>
</dbReference>
<dbReference type="GO" id="GO:0003676">
    <property type="term" value="F:nucleic acid binding"/>
    <property type="evidence" value="ECO:0007669"/>
    <property type="project" value="InterPro"/>
</dbReference>
<dbReference type="Gene3D" id="3.30.420.10">
    <property type="entry name" value="Ribonuclease H-like superfamily/Ribonuclease H"/>
    <property type="match status" value="1"/>
</dbReference>
<dbReference type="InterPro" id="IPR051917">
    <property type="entry name" value="Transposase-Integrase"/>
</dbReference>
<dbReference type="GO" id="GO:0004803">
    <property type="term" value="F:transposase activity"/>
    <property type="evidence" value="ECO:0007669"/>
    <property type="project" value="TreeGrafter"/>
</dbReference>
<dbReference type="InterPro" id="IPR036397">
    <property type="entry name" value="RNaseH_sf"/>
</dbReference>
<proteinExistence type="predicted"/>
<dbReference type="InterPro" id="IPR001584">
    <property type="entry name" value="Integrase_cat-core"/>
</dbReference>
<dbReference type="AlphaFoldDB" id="A0A1R4K7K7"/>
<evidence type="ECO:0000313" key="3">
    <source>
        <dbReference type="EMBL" id="SJN40310.1"/>
    </source>
</evidence>
<keyword evidence="1" id="KW-0233">DNA recombination</keyword>
<evidence type="ECO:0000259" key="2">
    <source>
        <dbReference type="PROSITE" id="PS50994"/>
    </source>
</evidence>
<protein>
    <submittedName>
        <fullName evidence="3">Mobile element protein</fullName>
    </submittedName>
</protein>
<dbReference type="PANTHER" id="PTHR10948">
    <property type="entry name" value="TRANSPOSASE"/>
    <property type="match status" value="1"/>
</dbReference>
<evidence type="ECO:0000256" key="1">
    <source>
        <dbReference type="ARBA" id="ARBA00023172"/>
    </source>
</evidence>
<dbReference type="RefSeq" id="WP_087059237.1">
    <property type="nucleotide sequence ID" value="NZ_FUKW01000119.1"/>
</dbReference>
<name>A0A1R4K7K7_9LACT</name>
<reference evidence="3 4" key="1">
    <citation type="submission" date="2017-02" db="EMBL/GenBank/DDBJ databases">
        <authorList>
            <person name="Peterson S.W."/>
        </authorList>
    </citation>
    <scope>NUCLEOTIDE SEQUENCE [LARGE SCALE GENOMIC DNA]</scope>
    <source>
        <strain evidence="3 4">42ea</strain>
    </source>
</reference>
<dbReference type="SUPFAM" id="SSF53098">
    <property type="entry name" value="Ribonuclease H-like"/>
    <property type="match status" value="1"/>
</dbReference>
<dbReference type="NCBIfam" id="NF033563">
    <property type="entry name" value="transpos_IS30"/>
    <property type="match status" value="1"/>
</dbReference>